<reference evidence="6 7" key="1">
    <citation type="submission" date="2020-02" db="EMBL/GenBank/DDBJ databases">
        <title>Fructobacillus sp. isolated from paper mulberry of Taiwan.</title>
        <authorList>
            <person name="Lin S.-T."/>
        </authorList>
    </citation>
    <scope>NUCLEOTIDE SEQUENCE [LARGE SCALE GENOMIC DNA]</scope>
    <source>
        <strain evidence="6 7">M1-21</strain>
    </source>
</reference>
<keyword evidence="6" id="KW-0347">Helicase</keyword>
<dbReference type="RefSeq" id="WP_213793393.1">
    <property type="nucleotide sequence ID" value="NZ_JAAMFJ010000007.1"/>
</dbReference>
<dbReference type="PANTHER" id="PTHR30580">
    <property type="entry name" value="PRIMOSOMAL PROTEIN N"/>
    <property type="match status" value="1"/>
</dbReference>
<organism evidence="6 7">
    <name type="scientific">Fructobacillus papyrifericola</name>
    <dbReference type="NCBI Taxonomy" id="2713172"/>
    <lineage>
        <taxon>Bacteria</taxon>
        <taxon>Bacillati</taxon>
        <taxon>Bacillota</taxon>
        <taxon>Bacilli</taxon>
        <taxon>Lactobacillales</taxon>
        <taxon>Lactobacillaceae</taxon>
        <taxon>Fructobacillus</taxon>
    </lineage>
</organism>
<gene>
    <name evidence="6" type="ORF">G6R28_06355</name>
</gene>
<dbReference type="SMART" id="SM00490">
    <property type="entry name" value="HELICc"/>
    <property type="match status" value="1"/>
</dbReference>
<dbReference type="Pfam" id="PF00271">
    <property type="entry name" value="Helicase_C"/>
    <property type="match status" value="1"/>
</dbReference>
<proteinExistence type="predicted"/>
<dbReference type="SMART" id="SM00487">
    <property type="entry name" value="DEXDc"/>
    <property type="match status" value="1"/>
</dbReference>
<protein>
    <submittedName>
        <fullName evidence="6">DEAD/DEAH box helicase family protein</fullName>
    </submittedName>
</protein>
<dbReference type="GO" id="GO:0004386">
    <property type="term" value="F:helicase activity"/>
    <property type="evidence" value="ECO:0007669"/>
    <property type="project" value="UniProtKB-KW"/>
</dbReference>
<dbReference type="InterPro" id="IPR027417">
    <property type="entry name" value="P-loop_NTPase"/>
</dbReference>
<accession>A0ABS5QUH7</accession>
<evidence type="ECO:0000259" key="4">
    <source>
        <dbReference type="PROSITE" id="PS51192"/>
    </source>
</evidence>
<evidence type="ECO:0000256" key="1">
    <source>
        <dbReference type="ARBA" id="ARBA00022741"/>
    </source>
</evidence>
<dbReference type="InterPro" id="IPR001650">
    <property type="entry name" value="Helicase_C-like"/>
</dbReference>
<dbReference type="Proteomes" id="UP000735205">
    <property type="component" value="Unassembled WGS sequence"/>
</dbReference>
<dbReference type="InterPro" id="IPR011545">
    <property type="entry name" value="DEAD/DEAH_box_helicase_dom"/>
</dbReference>
<evidence type="ECO:0000256" key="3">
    <source>
        <dbReference type="ARBA" id="ARBA00023125"/>
    </source>
</evidence>
<dbReference type="Gene3D" id="3.40.50.300">
    <property type="entry name" value="P-loop containing nucleotide triphosphate hydrolases"/>
    <property type="match status" value="2"/>
</dbReference>
<evidence type="ECO:0000313" key="6">
    <source>
        <dbReference type="EMBL" id="MBS9336844.1"/>
    </source>
</evidence>
<keyword evidence="6" id="KW-0378">Hydrolase</keyword>
<evidence type="ECO:0000259" key="5">
    <source>
        <dbReference type="PROSITE" id="PS51194"/>
    </source>
</evidence>
<dbReference type="InterPro" id="IPR014001">
    <property type="entry name" value="Helicase_ATP-bd"/>
</dbReference>
<dbReference type="PROSITE" id="PS51194">
    <property type="entry name" value="HELICASE_CTER"/>
    <property type="match status" value="1"/>
</dbReference>
<feature type="domain" description="Helicase C-terminal" evidence="5">
    <location>
        <begin position="282"/>
        <end position="425"/>
    </location>
</feature>
<dbReference type="PANTHER" id="PTHR30580:SF1">
    <property type="entry name" value="COMF OPERON PROTEIN 1"/>
    <property type="match status" value="1"/>
</dbReference>
<feature type="domain" description="Helicase ATP-binding" evidence="4">
    <location>
        <begin position="100"/>
        <end position="251"/>
    </location>
</feature>
<evidence type="ECO:0000313" key="7">
    <source>
        <dbReference type="Proteomes" id="UP000735205"/>
    </source>
</evidence>
<keyword evidence="3" id="KW-0238">DNA-binding</keyword>
<dbReference type="PROSITE" id="PS51192">
    <property type="entry name" value="HELICASE_ATP_BIND_1"/>
    <property type="match status" value="1"/>
</dbReference>
<dbReference type="SUPFAM" id="SSF52540">
    <property type="entry name" value="P-loop containing nucleoside triphosphate hydrolases"/>
    <property type="match status" value="1"/>
</dbReference>
<dbReference type="EMBL" id="JAAMFJ010000007">
    <property type="protein sequence ID" value="MBS9336844.1"/>
    <property type="molecule type" value="Genomic_DNA"/>
</dbReference>
<keyword evidence="2" id="KW-0067">ATP-binding</keyword>
<evidence type="ECO:0000256" key="2">
    <source>
        <dbReference type="ARBA" id="ARBA00022840"/>
    </source>
</evidence>
<keyword evidence="1" id="KW-0547">Nucleotide-binding</keyword>
<name>A0ABS5QUH7_9LACO</name>
<dbReference type="Pfam" id="PF00270">
    <property type="entry name" value="DEAD"/>
    <property type="match status" value="1"/>
</dbReference>
<comment type="caution">
    <text evidence="6">The sequence shown here is derived from an EMBL/GenBank/DDBJ whole genome shotgun (WGS) entry which is preliminary data.</text>
</comment>
<keyword evidence="7" id="KW-1185">Reference proteome</keyword>
<sequence>MEHENLYGRLHTWPKNRPVPEGAQVLPVRVNGRCFRCAGRRKALLPHGQSYCLDCLMIGRVSSLDCFLTIPEANDFAQLRQMRWQGQLTERQQEASAALLENLKAGRDQLLFAVTGAGKTEMLFPILDWALDQRMRIAFVAPRVDVVLELAPRIQAAFEVTMQVLYGDQVAPYQYSQLVLATTHQLMRFYRAFDLVIIDEVDAFPYRGNKTLERAIQQAKKEQGRLLWMTATASPAMLRAVKKQKLILVSLPARFHGGPLPNLQVVYAPNWSKRLPGKIEKRLRQWLKEQKPFFVFVPKVADLERVCQHVQRALGNEGKGETVHAKDPNRLGKVAKMRAGDFDFLVTTTILERGVTLSNLQVLILGADDPTFTREALVQMAGRVGRDKNHSDGDVLAVVSGPSRRVKAAQKEIRLVNERAERRHR</sequence>